<dbReference type="RefSeq" id="XP_013265529.1">
    <property type="nucleotide sequence ID" value="XM_013410075.1"/>
</dbReference>
<feature type="non-terminal residue" evidence="2">
    <location>
        <position position="1"/>
    </location>
</feature>
<feature type="region of interest" description="Disordered" evidence="1">
    <location>
        <begin position="1"/>
        <end position="81"/>
    </location>
</feature>
<gene>
    <name evidence="2" type="ORF">A1O9_00913</name>
</gene>
<dbReference type="VEuPathDB" id="FungiDB:A1O9_00913"/>
<protein>
    <submittedName>
        <fullName evidence="2">Uncharacterized protein</fullName>
    </submittedName>
</protein>
<dbReference type="OrthoDB" id="5389296at2759"/>
<evidence type="ECO:0000256" key="1">
    <source>
        <dbReference type="SAM" id="MobiDB-lite"/>
    </source>
</evidence>
<feature type="compositionally biased region" description="Acidic residues" evidence="1">
    <location>
        <begin position="63"/>
        <end position="72"/>
    </location>
</feature>
<dbReference type="EMBL" id="AMGV01000001">
    <property type="protein sequence ID" value="KEF62939.1"/>
    <property type="molecule type" value="Genomic_DNA"/>
</dbReference>
<feature type="region of interest" description="Disordered" evidence="1">
    <location>
        <begin position="173"/>
        <end position="192"/>
    </location>
</feature>
<dbReference type="HOGENOM" id="CLU_805504_0_0_1"/>
<organism evidence="2 3">
    <name type="scientific">Exophiala aquamarina CBS 119918</name>
    <dbReference type="NCBI Taxonomy" id="1182545"/>
    <lineage>
        <taxon>Eukaryota</taxon>
        <taxon>Fungi</taxon>
        <taxon>Dikarya</taxon>
        <taxon>Ascomycota</taxon>
        <taxon>Pezizomycotina</taxon>
        <taxon>Eurotiomycetes</taxon>
        <taxon>Chaetothyriomycetidae</taxon>
        <taxon>Chaetothyriales</taxon>
        <taxon>Herpotrichiellaceae</taxon>
        <taxon>Exophiala</taxon>
    </lineage>
</organism>
<feature type="compositionally biased region" description="Polar residues" evidence="1">
    <location>
        <begin position="10"/>
        <end position="33"/>
    </location>
</feature>
<feature type="non-terminal residue" evidence="2">
    <location>
        <position position="345"/>
    </location>
</feature>
<dbReference type="Proteomes" id="UP000027920">
    <property type="component" value="Unassembled WGS sequence"/>
</dbReference>
<feature type="compositionally biased region" description="Low complexity" evidence="1">
    <location>
        <begin position="34"/>
        <end position="48"/>
    </location>
</feature>
<dbReference type="AlphaFoldDB" id="A0A072PS64"/>
<dbReference type="STRING" id="1182545.A0A072PS64"/>
<accession>A0A072PS64</accession>
<dbReference type="GeneID" id="25275863"/>
<proteinExistence type="predicted"/>
<sequence length="345" mass="38145">PAPTRRFLPASTSLAAKSSGPASISRNAFQTSRSTQLLSSGPPSTSTPRFQRRPGTFTRDEIDTSFDDEDDTLTFLPSRSTAKEHDFAESIDDYLQEQSPLLHRTQLDPSTPATNKRKVFHPPDQKREPITISSSPEYEEQDEDEHPAPHQAPNLPVAQWSSEGSLVEAIKSPDQREVTTASKFKDTMPGPRPIASVAKSAFRSLSKMSSGPQINAGADLPDVFSPSKRNGKHDYLANGNAELVRQWVLNIAAQQSQVSQQQREIMVAEVRPDSSRRFVIVLTADGSEWLIPGRYQESRTFLQSGLDGIRPGTKLALKSEATRWMVPIRGSTSNQEITVAAHWEI</sequence>
<keyword evidence="3" id="KW-1185">Reference proteome</keyword>
<comment type="caution">
    <text evidence="2">The sequence shown here is derived from an EMBL/GenBank/DDBJ whole genome shotgun (WGS) entry which is preliminary data.</text>
</comment>
<reference evidence="2 3" key="1">
    <citation type="submission" date="2013-03" db="EMBL/GenBank/DDBJ databases">
        <title>The Genome Sequence of Exophiala aquamarina CBS 119918.</title>
        <authorList>
            <consortium name="The Broad Institute Genomics Platform"/>
            <person name="Cuomo C."/>
            <person name="de Hoog S."/>
            <person name="Gorbushina A."/>
            <person name="Walker B."/>
            <person name="Young S.K."/>
            <person name="Zeng Q."/>
            <person name="Gargeya S."/>
            <person name="Fitzgerald M."/>
            <person name="Haas B."/>
            <person name="Abouelleil A."/>
            <person name="Allen A.W."/>
            <person name="Alvarado L."/>
            <person name="Arachchi H.M."/>
            <person name="Berlin A.M."/>
            <person name="Chapman S.B."/>
            <person name="Gainer-Dewar J."/>
            <person name="Goldberg J."/>
            <person name="Griggs A."/>
            <person name="Gujja S."/>
            <person name="Hansen M."/>
            <person name="Howarth C."/>
            <person name="Imamovic A."/>
            <person name="Ireland A."/>
            <person name="Larimer J."/>
            <person name="McCowan C."/>
            <person name="Murphy C."/>
            <person name="Pearson M."/>
            <person name="Poon T.W."/>
            <person name="Priest M."/>
            <person name="Roberts A."/>
            <person name="Saif S."/>
            <person name="Shea T."/>
            <person name="Sisk P."/>
            <person name="Sykes S."/>
            <person name="Wortman J."/>
            <person name="Nusbaum C."/>
            <person name="Birren B."/>
        </authorList>
    </citation>
    <scope>NUCLEOTIDE SEQUENCE [LARGE SCALE GENOMIC DNA]</scope>
    <source>
        <strain evidence="2 3">CBS 119918</strain>
    </source>
</reference>
<evidence type="ECO:0000313" key="2">
    <source>
        <dbReference type="EMBL" id="KEF62939.1"/>
    </source>
</evidence>
<name>A0A072PS64_9EURO</name>
<evidence type="ECO:0000313" key="3">
    <source>
        <dbReference type="Proteomes" id="UP000027920"/>
    </source>
</evidence>
<feature type="region of interest" description="Disordered" evidence="1">
    <location>
        <begin position="103"/>
        <end position="165"/>
    </location>
</feature>